<dbReference type="Gene3D" id="3.30.40.10">
    <property type="entry name" value="Zinc/RING finger domain, C3HC4 (zinc finger)"/>
    <property type="match status" value="1"/>
</dbReference>
<dbReference type="InterPro" id="IPR011011">
    <property type="entry name" value="Znf_FYVE_PHD"/>
</dbReference>
<keyword evidence="1" id="KW-0479">Metal-binding</keyword>
<dbReference type="AlphaFoldDB" id="A0A7S2K1U8"/>
<evidence type="ECO:0000313" key="7">
    <source>
        <dbReference type="EMBL" id="CAD9563923.1"/>
    </source>
</evidence>
<dbReference type="EMBL" id="HBGY01006878">
    <property type="protein sequence ID" value="CAD9563923.1"/>
    <property type="molecule type" value="Transcribed_RNA"/>
</dbReference>
<accession>A0A7S2K1U8</accession>
<proteinExistence type="predicted"/>
<dbReference type="PROSITE" id="PS50016">
    <property type="entry name" value="ZF_PHD_2"/>
    <property type="match status" value="1"/>
</dbReference>
<evidence type="ECO:0000256" key="1">
    <source>
        <dbReference type="ARBA" id="ARBA00022723"/>
    </source>
</evidence>
<organism evidence="7">
    <name type="scientific">Leptocylindrus danicus</name>
    <dbReference type="NCBI Taxonomy" id="163516"/>
    <lineage>
        <taxon>Eukaryota</taxon>
        <taxon>Sar</taxon>
        <taxon>Stramenopiles</taxon>
        <taxon>Ochrophyta</taxon>
        <taxon>Bacillariophyta</taxon>
        <taxon>Coscinodiscophyceae</taxon>
        <taxon>Chaetocerotophycidae</taxon>
        <taxon>Leptocylindrales</taxon>
        <taxon>Leptocylindraceae</taxon>
        <taxon>Leptocylindrus</taxon>
    </lineage>
</organism>
<feature type="compositionally biased region" description="Basic and acidic residues" evidence="5">
    <location>
        <begin position="415"/>
        <end position="427"/>
    </location>
</feature>
<sequence>MGSKDKLLRAPADAEGFCCPWGCSVASNNDEFQREILSFPTRRALDDHIDKYHIHRDDSDCGKNSTWIRIPEGGFIQSMCADITSACCAMNMDLMRVATEFKGEESCIDTEAESGFSRSPFPVRMIFKYDALLDLTEGGRGSLHFSNILFALASTDVSMRRLLRLWSRLARLFAVESDGKFRLSNSKYLTRVGNSAPSKSPFKDTEVADIVVVDDGEGKADESMDSVVSAEELLDDTYFREEEVHGDVQYELMSDAYFPEDRYKGPTILSHKMDVLKDLLLRLASRVPTDLKTQLSLWDKPYFQRWATFVKNGRNGRMLMQALILLQNGVKQFLLPKWWNRGRGWCSSFGALSGVTSISNFALRLFVLDAAIAEYIKTHQVHKADASEATDTDEEAAAVDNGAKPARGTRRKGKEKSEEAEKEENTKEAVCTPAPSGPFELLRVEDMVVHLESRDLDASYSRLMKMKFKDRMKAVSDIATKLFIRRFEGLSGDLCRACGSGGDLLCCEYCNQVQHMECCNPPLHSMPDYDFICDDCVKDINVSDVYAKKFPKD</sequence>
<keyword evidence="3" id="KW-0862">Zinc</keyword>
<feature type="compositionally biased region" description="Acidic residues" evidence="5">
    <location>
        <begin position="388"/>
        <end position="397"/>
    </location>
</feature>
<protein>
    <recommendedName>
        <fullName evidence="6">PHD-type domain-containing protein</fullName>
    </recommendedName>
</protein>
<gene>
    <name evidence="7" type="ORF">LDAN0321_LOCUS4234</name>
</gene>
<evidence type="ECO:0000256" key="5">
    <source>
        <dbReference type="SAM" id="MobiDB-lite"/>
    </source>
</evidence>
<dbReference type="Pfam" id="PF00628">
    <property type="entry name" value="PHD"/>
    <property type="match status" value="1"/>
</dbReference>
<name>A0A7S2K1U8_9STRA</name>
<feature type="region of interest" description="Disordered" evidence="5">
    <location>
        <begin position="385"/>
        <end position="434"/>
    </location>
</feature>
<evidence type="ECO:0000256" key="2">
    <source>
        <dbReference type="ARBA" id="ARBA00022771"/>
    </source>
</evidence>
<dbReference type="GO" id="GO:0008270">
    <property type="term" value="F:zinc ion binding"/>
    <property type="evidence" value="ECO:0007669"/>
    <property type="project" value="UniProtKB-KW"/>
</dbReference>
<dbReference type="SMART" id="SM00249">
    <property type="entry name" value="PHD"/>
    <property type="match status" value="1"/>
</dbReference>
<reference evidence="7" key="1">
    <citation type="submission" date="2021-01" db="EMBL/GenBank/DDBJ databases">
        <authorList>
            <person name="Corre E."/>
            <person name="Pelletier E."/>
            <person name="Niang G."/>
            <person name="Scheremetjew M."/>
            <person name="Finn R."/>
            <person name="Kale V."/>
            <person name="Holt S."/>
            <person name="Cochrane G."/>
            <person name="Meng A."/>
            <person name="Brown T."/>
            <person name="Cohen L."/>
        </authorList>
    </citation>
    <scope>NUCLEOTIDE SEQUENCE</scope>
    <source>
        <strain evidence="7">B650</strain>
    </source>
</reference>
<evidence type="ECO:0000259" key="6">
    <source>
        <dbReference type="PROSITE" id="PS50016"/>
    </source>
</evidence>
<dbReference type="InterPro" id="IPR019786">
    <property type="entry name" value="Zinc_finger_PHD-type_CS"/>
</dbReference>
<dbReference type="InterPro" id="IPR001965">
    <property type="entry name" value="Znf_PHD"/>
</dbReference>
<feature type="domain" description="PHD-type" evidence="6">
    <location>
        <begin position="492"/>
        <end position="539"/>
    </location>
</feature>
<keyword evidence="2 4" id="KW-0863">Zinc-finger</keyword>
<evidence type="ECO:0000256" key="3">
    <source>
        <dbReference type="ARBA" id="ARBA00022833"/>
    </source>
</evidence>
<evidence type="ECO:0000256" key="4">
    <source>
        <dbReference type="PROSITE-ProRule" id="PRU00146"/>
    </source>
</evidence>
<dbReference type="InterPro" id="IPR013083">
    <property type="entry name" value="Znf_RING/FYVE/PHD"/>
</dbReference>
<dbReference type="PROSITE" id="PS01359">
    <property type="entry name" value="ZF_PHD_1"/>
    <property type="match status" value="1"/>
</dbReference>
<dbReference type="InterPro" id="IPR019787">
    <property type="entry name" value="Znf_PHD-finger"/>
</dbReference>
<dbReference type="SUPFAM" id="SSF57903">
    <property type="entry name" value="FYVE/PHD zinc finger"/>
    <property type="match status" value="1"/>
</dbReference>